<evidence type="ECO:0000256" key="4">
    <source>
        <dbReference type="ARBA" id="ARBA00013204"/>
    </source>
</evidence>
<sequence>MKKLLYLFIIFAVIISCKNDQTKIAVQENSIQKNETDVFYHYSIWEAFVNKIYDGTLTAGELKQKGTIGLGSYNGLDGELIMLD</sequence>
<comment type="similarity">
    <text evidence="3">Belongs to the alpha-acetolactate decarboxylase family.</text>
</comment>
<evidence type="ECO:0000256" key="2">
    <source>
        <dbReference type="ARBA" id="ARBA00005170"/>
    </source>
</evidence>
<keyword evidence="7" id="KW-0005">Acetoin biosynthesis</keyword>
<accession>A0A2S7WG73</accession>
<keyword evidence="8" id="KW-0456">Lyase</keyword>
<dbReference type="AlphaFoldDB" id="A0A2S7WG73"/>
<evidence type="ECO:0000313" key="9">
    <source>
        <dbReference type="EMBL" id="PQJ76597.1"/>
    </source>
</evidence>
<dbReference type="Gene3D" id="3.30.1330.80">
    <property type="entry name" value="Hypothetical protein, similar to alpha- acetolactate decarboxylase, domain 2"/>
    <property type="match status" value="1"/>
</dbReference>
<evidence type="ECO:0000256" key="7">
    <source>
        <dbReference type="ARBA" id="ARBA00023061"/>
    </source>
</evidence>
<evidence type="ECO:0000313" key="10">
    <source>
        <dbReference type="Proteomes" id="UP000239068"/>
    </source>
</evidence>
<evidence type="ECO:0000256" key="6">
    <source>
        <dbReference type="ARBA" id="ARBA00022793"/>
    </source>
</evidence>
<dbReference type="GO" id="GO:0045151">
    <property type="term" value="P:acetoin biosynthetic process"/>
    <property type="evidence" value="ECO:0007669"/>
    <property type="project" value="UniProtKB-KW"/>
</dbReference>
<dbReference type="InterPro" id="IPR005128">
    <property type="entry name" value="Acetolactate_a_deCO2ase"/>
</dbReference>
<proteinExistence type="inferred from homology"/>
<dbReference type="Pfam" id="PF03306">
    <property type="entry name" value="AAL_decarboxy"/>
    <property type="match status" value="1"/>
</dbReference>
<dbReference type="PANTHER" id="PTHR35524:SF1">
    <property type="entry name" value="ALPHA-ACETOLACTATE DECARBOXYLASE"/>
    <property type="match status" value="1"/>
</dbReference>
<dbReference type="EC" id="4.1.1.5" evidence="4"/>
<protein>
    <recommendedName>
        <fullName evidence="5">Alpha-acetolactate decarboxylase</fullName>
        <ecNumber evidence="4">4.1.1.5</ecNumber>
    </recommendedName>
</protein>
<dbReference type="Proteomes" id="UP000239068">
    <property type="component" value="Unassembled WGS sequence"/>
</dbReference>
<dbReference type="PROSITE" id="PS51257">
    <property type="entry name" value="PROKAR_LIPOPROTEIN"/>
    <property type="match status" value="1"/>
</dbReference>
<comment type="catalytic activity">
    <reaction evidence="1">
        <text>(2S)-2-acetolactate + H(+) = (R)-acetoin + CO2</text>
        <dbReference type="Rhea" id="RHEA:21580"/>
        <dbReference type="ChEBI" id="CHEBI:15378"/>
        <dbReference type="ChEBI" id="CHEBI:15686"/>
        <dbReference type="ChEBI" id="CHEBI:16526"/>
        <dbReference type="ChEBI" id="CHEBI:58476"/>
        <dbReference type="EC" id="4.1.1.5"/>
    </reaction>
</comment>
<comment type="caution">
    <text evidence="9">The sequence shown here is derived from an EMBL/GenBank/DDBJ whole genome shotgun (WGS) entry which is preliminary data.</text>
</comment>
<reference evidence="9 10" key="1">
    <citation type="submission" date="2016-12" db="EMBL/GenBank/DDBJ databases">
        <title>Trade-off between light-utilization and light-protection in marine flavobacteria.</title>
        <authorList>
            <person name="Kumagai Y."/>
            <person name="Yoshizawa S."/>
            <person name="Kogure K."/>
            <person name="Iwasaki W."/>
        </authorList>
    </citation>
    <scope>NUCLEOTIDE SEQUENCE [LARGE SCALE GENOMIC DNA]</scope>
    <source>
        <strain evidence="9 10">ATCC 43844</strain>
    </source>
</reference>
<dbReference type="GO" id="GO:0047605">
    <property type="term" value="F:acetolactate decarboxylase activity"/>
    <property type="evidence" value="ECO:0007669"/>
    <property type="project" value="UniProtKB-EC"/>
</dbReference>
<organism evidence="9 10">
    <name type="scientific">Polaribacter glomeratus</name>
    <dbReference type="NCBI Taxonomy" id="102"/>
    <lineage>
        <taxon>Bacteria</taxon>
        <taxon>Pseudomonadati</taxon>
        <taxon>Bacteroidota</taxon>
        <taxon>Flavobacteriia</taxon>
        <taxon>Flavobacteriales</taxon>
        <taxon>Flavobacteriaceae</taxon>
    </lineage>
</organism>
<keyword evidence="10" id="KW-1185">Reference proteome</keyword>
<dbReference type="SUPFAM" id="SSF117856">
    <property type="entry name" value="AF0104/ALDC/Ptd012-like"/>
    <property type="match status" value="1"/>
</dbReference>
<evidence type="ECO:0000256" key="1">
    <source>
        <dbReference type="ARBA" id="ARBA00001784"/>
    </source>
</evidence>
<dbReference type="UniPathway" id="UPA00626">
    <property type="reaction ID" value="UER00678"/>
</dbReference>
<dbReference type="PANTHER" id="PTHR35524">
    <property type="entry name" value="ALPHA-ACETOLACTATE DECARBOXYLASE"/>
    <property type="match status" value="1"/>
</dbReference>
<dbReference type="EMBL" id="MSCM01000002">
    <property type="protein sequence ID" value="PQJ76597.1"/>
    <property type="molecule type" value="Genomic_DNA"/>
</dbReference>
<dbReference type="OrthoDB" id="8612680at2"/>
<keyword evidence="6" id="KW-0210">Decarboxylase</keyword>
<comment type="pathway">
    <text evidence="2">Polyol metabolism; (R,R)-butane-2,3-diol biosynthesis; (R,R)-butane-2,3-diol from pyruvate: step 2/3.</text>
</comment>
<name>A0A2S7WG73_9FLAO</name>
<gene>
    <name evidence="9" type="ORF">BTO16_11935</name>
</gene>
<evidence type="ECO:0000256" key="5">
    <source>
        <dbReference type="ARBA" id="ARBA00020164"/>
    </source>
</evidence>
<evidence type="ECO:0000256" key="8">
    <source>
        <dbReference type="ARBA" id="ARBA00023239"/>
    </source>
</evidence>
<evidence type="ECO:0000256" key="3">
    <source>
        <dbReference type="ARBA" id="ARBA00007106"/>
    </source>
</evidence>